<dbReference type="Pfam" id="PF20256">
    <property type="entry name" value="MoCoBD_2"/>
    <property type="match status" value="2"/>
</dbReference>
<gene>
    <name evidence="2" type="ORF">DES47_10187</name>
</gene>
<evidence type="ECO:0000313" key="3">
    <source>
        <dbReference type="Proteomes" id="UP000295361"/>
    </source>
</evidence>
<dbReference type="Gene3D" id="3.30.365.10">
    <property type="entry name" value="Aldehyde oxidase/xanthine dehydrogenase, molybdopterin binding domain"/>
    <property type="match status" value="4"/>
</dbReference>
<dbReference type="PANTHER" id="PTHR47495">
    <property type="entry name" value="ALDEHYDE DEHYDROGENASE"/>
    <property type="match status" value="1"/>
</dbReference>
<dbReference type="Gene3D" id="3.90.1170.50">
    <property type="entry name" value="Aldehyde oxidase/xanthine dehydrogenase, a/b hammerhead"/>
    <property type="match status" value="1"/>
</dbReference>
<evidence type="ECO:0000313" key="2">
    <source>
        <dbReference type="EMBL" id="TDP74041.1"/>
    </source>
</evidence>
<dbReference type="AlphaFoldDB" id="A0A4R6QRV4"/>
<organism evidence="2 3">
    <name type="scientific">Roseateles toxinivorans</name>
    <dbReference type="NCBI Taxonomy" id="270368"/>
    <lineage>
        <taxon>Bacteria</taxon>
        <taxon>Pseudomonadati</taxon>
        <taxon>Pseudomonadota</taxon>
        <taxon>Betaproteobacteria</taxon>
        <taxon>Burkholderiales</taxon>
        <taxon>Sphaerotilaceae</taxon>
        <taxon>Roseateles</taxon>
    </lineage>
</organism>
<dbReference type="InterPro" id="IPR000674">
    <property type="entry name" value="Ald_Oxase/Xan_DH_a/b"/>
</dbReference>
<reference evidence="2 3" key="1">
    <citation type="submission" date="2019-03" db="EMBL/GenBank/DDBJ databases">
        <title>Genomic Encyclopedia of Type Strains, Phase IV (KMG-IV): sequencing the most valuable type-strain genomes for metagenomic binning, comparative biology and taxonomic classification.</title>
        <authorList>
            <person name="Goeker M."/>
        </authorList>
    </citation>
    <scope>NUCLEOTIDE SEQUENCE [LARGE SCALE GENOMIC DNA]</scope>
    <source>
        <strain evidence="2 3">DSM 16998</strain>
    </source>
</reference>
<sequence>MKRRSFLGLAAGGLTVAIALPGCSLLPVLPKRPLPTAEDAMSWLRHEQGRYTLYLPRAEMGQNMLTALKQVASEELGVAWAAVQVRLPDTRTIRRVKATVGSDSIREFALLLAQACATLRDALARGQTQGLLAAEPRPVESLRSFAGRGRHVGRPAPLEQGLAIVRGAPLYAADVRLAGMVYGRVLRAPVSPELASRAKTLSEDAARAVPGFVALLRDPGLRMGGSEGVGIVARTPGALVRIEAALAVEWQIEGGFEATDVEALIDVNARLAKGTLAHRLRDDAAVAQAPWDIDLLLQVPLAAHGALEPRAAVAQWSQPEGLLRLWVGSQDIFYQRDAVARQLGLDEAQVRVQACRIGGAFGGRMLCTVEMEAAVLARRLGGAVKVQWSRAQELQQGFHRPPSQHRIRARLHEGRVQQWWHAFATSHILFTNAAMPRWMQTVSSFVGDAGAARSAQLPYRVPQQRIEFDLARLPVFTGPWRGLGAGPNAFALETAWDLLADKAGADPLAFRLAHIDDSRLGAVLRQAARLGRWGHVLPIVPGKLRARGLACGIYKGLSYAATVAEVEVDASSGEWRVLGLSCVHDCGHIINPDQVRAQCEGNLVWGLAMVLSDGLPVGSSAVAATSFAEAPIPRLPQVPPLAVELIDSTQAPTGAGETAMVCAAAAIANALAAASGCRATRLPVLASDMLAAMQSQATTRL</sequence>
<proteinExistence type="predicted"/>
<accession>A0A4R6QRV4</accession>
<keyword evidence="3" id="KW-1185">Reference proteome</keyword>
<dbReference type="SUPFAM" id="SSF56003">
    <property type="entry name" value="Molybdenum cofactor-binding domain"/>
    <property type="match status" value="2"/>
</dbReference>
<dbReference type="GO" id="GO:0016491">
    <property type="term" value="F:oxidoreductase activity"/>
    <property type="evidence" value="ECO:0007669"/>
    <property type="project" value="InterPro"/>
</dbReference>
<dbReference type="RefSeq" id="WP_133698707.1">
    <property type="nucleotide sequence ID" value="NZ_SNXS01000001.1"/>
</dbReference>
<name>A0A4R6QRV4_9BURK</name>
<dbReference type="OrthoDB" id="6073217at2"/>
<dbReference type="InterPro" id="IPR052516">
    <property type="entry name" value="N-heterocyclic_Hydroxylase"/>
</dbReference>
<dbReference type="InterPro" id="IPR046867">
    <property type="entry name" value="AldOxase/xan_DH_MoCoBD2"/>
</dbReference>
<dbReference type="PANTHER" id="PTHR47495:SF1">
    <property type="entry name" value="BLL3820 PROTEIN"/>
    <property type="match status" value="1"/>
</dbReference>
<dbReference type="InParanoid" id="A0A4R6QRV4"/>
<protein>
    <submittedName>
        <fullName evidence="2">Isoquinoline 1-oxidoreductase beta subunit</fullName>
    </submittedName>
</protein>
<dbReference type="InterPro" id="IPR008274">
    <property type="entry name" value="AldOxase/xan_DH_MoCoBD1"/>
</dbReference>
<dbReference type="Pfam" id="PF02738">
    <property type="entry name" value="MoCoBD_1"/>
    <property type="match status" value="1"/>
</dbReference>
<dbReference type="EMBL" id="SNXS01000001">
    <property type="protein sequence ID" value="TDP74041.1"/>
    <property type="molecule type" value="Genomic_DNA"/>
</dbReference>
<evidence type="ECO:0000259" key="1">
    <source>
        <dbReference type="SMART" id="SM01008"/>
    </source>
</evidence>
<comment type="caution">
    <text evidence="2">The sequence shown here is derived from an EMBL/GenBank/DDBJ whole genome shotgun (WGS) entry which is preliminary data.</text>
</comment>
<feature type="domain" description="Aldehyde oxidase/xanthine dehydrogenase a/b hammerhead" evidence="1">
    <location>
        <begin position="166"/>
        <end position="254"/>
    </location>
</feature>
<dbReference type="InterPro" id="IPR037165">
    <property type="entry name" value="AldOxase/xan_DH_Mopterin-bd_sf"/>
</dbReference>
<dbReference type="SMART" id="SM01008">
    <property type="entry name" value="Ald_Xan_dh_C"/>
    <property type="match status" value="1"/>
</dbReference>
<dbReference type="Proteomes" id="UP000295361">
    <property type="component" value="Unassembled WGS sequence"/>
</dbReference>